<feature type="region of interest" description="Disordered" evidence="1">
    <location>
        <begin position="339"/>
        <end position="365"/>
    </location>
</feature>
<feature type="transmembrane region" description="Helical" evidence="2">
    <location>
        <begin position="443"/>
        <end position="463"/>
    </location>
</feature>
<reference evidence="3" key="1">
    <citation type="journal article" date="2019" name="Sci. Rep.">
        <title>Draft genome of Tanacetum cinerariifolium, the natural source of mosquito coil.</title>
        <authorList>
            <person name="Yamashiro T."/>
            <person name="Shiraishi A."/>
            <person name="Satake H."/>
            <person name="Nakayama K."/>
        </authorList>
    </citation>
    <scope>NUCLEOTIDE SEQUENCE</scope>
</reference>
<comment type="caution">
    <text evidence="3">The sequence shown here is derived from an EMBL/GenBank/DDBJ whole genome shotgun (WGS) entry which is preliminary data.</text>
</comment>
<gene>
    <name evidence="3" type="ORF">Tci_426210</name>
</gene>
<keyword evidence="2" id="KW-1133">Transmembrane helix</keyword>
<keyword evidence="2" id="KW-0812">Transmembrane</keyword>
<accession>A0A699HVS5</accession>
<evidence type="ECO:0000313" key="3">
    <source>
        <dbReference type="EMBL" id="GEY54236.1"/>
    </source>
</evidence>
<feature type="compositionally biased region" description="Basic and acidic residues" evidence="1">
    <location>
        <begin position="247"/>
        <end position="266"/>
    </location>
</feature>
<dbReference type="EMBL" id="BKCJ010187406">
    <property type="protein sequence ID" value="GEY54236.1"/>
    <property type="molecule type" value="Genomic_DNA"/>
</dbReference>
<feature type="region of interest" description="Disordered" evidence="1">
    <location>
        <begin position="192"/>
        <end position="304"/>
    </location>
</feature>
<keyword evidence="2" id="KW-0472">Membrane</keyword>
<evidence type="ECO:0000256" key="1">
    <source>
        <dbReference type="SAM" id="MobiDB-lite"/>
    </source>
</evidence>
<feature type="compositionally biased region" description="Polar residues" evidence="1">
    <location>
        <begin position="85"/>
        <end position="98"/>
    </location>
</feature>
<feature type="region of interest" description="Disordered" evidence="1">
    <location>
        <begin position="76"/>
        <end position="120"/>
    </location>
</feature>
<feature type="compositionally biased region" description="Polar residues" evidence="1">
    <location>
        <begin position="201"/>
        <end position="214"/>
    </location>
</feature>
<organism evidence="3">
    <name type="scientific">Tanacetum cinerariifolium</name>
    <name type="common">Dalmatian daisy</name>
    <name type="synonym">Chrysanthemum cinerariifolium</name>
    <dbReference type="NCBI Taxonomy" id="118510"/>
    <lineage>
        <taxon>Eukaryota</taxon>
        <taxon>Viridiplantae</taxon>
        <taxon>Streptophyta</taxon>
        <taxon>Embryophyta</taxon>
        <taxon>Tracheophyta</taxon>
        <taxon>Spermatophyta</taxon>
        <taxon>Magnoliopsida</taxon>
        <taxon>eudicotyledons</taxon>
        <taxon>Gunneridae</taxon>
        <taxon>Pentapetalae</taxon>
        <taxon>asterids</taxon>
        <taxon>campanulids</taxon>
        <taxon>Asterales</taxon>
        <taxon>Asteraceae</taxon>
        <taxon>Asteroideae</taxon>
        <taxon>Anthemideae</taxon>
        <taxon>Anthemidinae</taxon>
        <taxon>Tanacetum</taxon>
    </lineage>
</organism>
<proteinExistence type="predicted"/>
<sequence>MANLTFADSHNMVAYLEKSAVNADFAEIVDFLSANPIRKTKIKVIEMSHSSGPSTLVVDETVYEERGDRVERAATTAASLDAEQDSGTITRTQSTTIPNKPVPQGTGLGGSPRRQDTILGDRSSQTRFERLSKQSHEPSLSRVNTFGSGKDSMQLMELIELCTKMFDRVLVLENNKTAQDLEITHLKKRVKRLEKKRKSRTSQLKRSTPITTAGVSVITAKPSTPPTTTTTIIEDEDLTITQTLMKMRSEKSKEKAKEKGSKEKSSKTATRPTRGVIMREASETTTRPTVPPQQKLDPKDKCKGKMVEPEIPLKKKDQIMIDEEVVKNLEAQLQAKLEEEERLEKGSETRAEGSSKRVGEEVESDKSKKQKAKDTAFWFLRFVSCDLVVRFGPAFCFKTCCALPKDKLHFVSKQVAFCFKARCVLLQSSLRFASKLVTFCFKTLTFCLKILAICLVVALRFVYF</sequence>
<name>A0A699HVS5_TANCI</name>
<evidence type="ECO:0000256" key="2">
    <source>
        <dbReference type="SAM" id="Phobius"/>
    </source>
</evidence>
<dbReference type="AlphaFoldDB" id="A0A699HVS5"/>
<protein>
    <submittedName>
        <fullName evidence="3">Uncharacterized protein</fullName>
    </submittedName>
</protein>